<name>A0A1G5V3G4_9FIRM</name>
<dbReference type="Gene3D" id="1.10.8.80">
    <property type="entry name" value="Magnesium chelatase subunit I, C-Terminal domain"/>
    <property type="match status" value="1"/>
</dbReference>
<dbReference type="RefSeq" id="WP_091363215.1">
    <property type="nucleotide sequence ID" value="NZ_FMXA01000004.1"/>
</dbReference>
<organism evidence="3 4">
    <name type="scientific">Allisonella histaminiformans</name>
    <dbReference type="NCBI Taxonomy" id="209880"/>
    <lineage>
        <taxon>Bacteria</taxon>
        <taxon>Bacillati</taxon>
        <taxon>Bacillota</taxon>
        <taxon>Negativicutes</taxon>
        <taxon>Veillonellales</taxon>
        <taxon>Veillonellaceae</taxon>
        <taxon>Allisonella</taxon>
    </lineage>
</organism>
<protein>
    <submittedName>
        <fullName evidence="3">MoxR-like ATPase</fullName>
    </submittedName>
</protein>
<dbReference type="EMBL" id="FMXA01000004">
    <property type="protein sequence ID" value="SDA40402.1"/>
    <property type="molecule type" value="Genomic_DNA"/>
</dbReference>
<dbReference type="InterPro" id="IPR050764">
    <property type="entry name" value="CbbQ/NirQ/NorQ/GpvN"/>
</dbReference>
<sequence>MDNHSVISAILEETGKAVLGKEDVLKKILTAIIAGGHILIDDIPGVGKTTIAMAFSHVLGLSYNRLQFTPDVLPSDITGFSMYDKNTGSFRYVPGAAMTNFLLADEINRASPKTQSALLEVMQEGRISIDGNTHNVPQPFIVMATQNPVGSSGTQELPESQTDRFMVRLTVGYPRKEDELQILKGTHLTKPSDLTPVITASQLLTIRQEAASVHVDDSLYAYMVSIANATRTSESITLGISPRGTMALASMTKAHAFLAGRDYAVPDDILQVAADTLPHRILLSGKARREGETAFTVLQSILRTLPLPRLTEA</sequence>
<dbReference type="InterPro" id="IPR041628">
    <property type="entry name" value="ChlI/MoxR_AAA_lid"/>
</dbReference>
<dbReference type="InterPro" id="IPR011703">
    <property type="entry name" value="ATPase_AAA-3"/>
</dbReference>
<feature type="domain" description="ATPase AAA-3" evidence="1">
    <location>
        <begin position="37"/>
        <end position="167"/>
    </location>
</feature>
<dbReference type="GO" id="GO:0016887">
    <property type="term" value="F:ATP hydrolysis activity"/>
    <property type="evidence" value="ECO:0007669"/>
    <property type="project" value="InterPro"/>
</dbReference>
<dbReference type="PANTHER" id="PTHR42759:SF5">
    <property type="entry name" value="METHANOL DEHYDROGENASE REGULATOR"/>
    <property type="match status" value="1"/>
</dbReference>
<dbReference type="PIRSF" id="PIRSF002849">
    <property type="entry name" value="AAA_ATPase_chaperone_MoxR_prd"/>
    <property type="match status" value="1"/>
</dbReference>
<proteinExistence type="predicted"/>
<accession>A0A1G5V3G4</accession>
<evidence type="ECO:0000259" key="2">
    <source>
        <dbReference type="Pfam" id="PF17863"/>
    </source>
</evidence>
<dbReference type="Pfam" id="PF17863">
    <property type="entry name" value="AAA_lid_2"/>
    <property type="match status" value="1"/>
</dbReference>
<dbReference type="GeneID" id="87755406"/>
<dbReference type="AlphaFoldDB" id="A0A1G5V3G4"/>
<dbReference type="Pfam" id="PF07726">
    <property type="entry name" value="AAA_3"/>
    <property type="match status" value="1"/>
</dbReference>
<dbReference type="PANTHER" id="PTHR42759">
    <property type="entry name" value="MOXR FAMILY PROTEIN"/>
    <property type="match status" value="1"/>
</dbReference>
<dbReference type="InterPro" id="IPR027417">
    <property type="entry name" value="P-loop_NTPase"/>
</dbReference>
<dbReference type="GO" id="GO:0005524">
    <property type="term" value="F:ATP binding"/>
    <property type="evidence" value="ECO:0007669"/>
    <property type="project" value="InterPro"/>
</dbReference>
<dbReference type="OrthoDB" id="9808397at2"/>
<evidence type="ECO:0000313" key="4">
    <source>
        <dbReference type="Proteomes" id="UP000199689"/>
    </source>
</evidence>
<keyword evidence="4" id="KW-1185">Reference proteome</keyword>
<dbReference type="STRING" id="209880.SAMN02910343_00359"/>
<feature type="domain" description="ChlI/MoxR AAA lid" evidence="2">
    <location>
        <begin position="229"/>
        <end position="300"/>
    </location>
</feature>
<dbReference type="SUPFAM" id="SSF52540">
    <property type="entry name" value="P-loop containing nucleoside triphosphate hydrolases"/>
    <property type="match status" value="1"/>
</dbReference>
<reference evidence="3 4" key="1">
    <citation type="submission" date="2016-10" db="EMBL/GenBank/DDBJ databases">
        <authorList>
            <person name="de Groot N.N."/>
        </authorList>
    </citation>
    <scope>NUCLEOTIDE SEQUENCE [LARGE SCALE GENOMIC DNA]</scope>
    <source>
        <strain evidence="3 4">DSM 15230</strain>
    </source>
</reference>
<dbReference type="Proteomes" id="UP000199689">
    <property type="component" value="Unassembled WGS sequence"/>
</dbReference>
<gene>
    <name evidence="3" type="ORF">SAMN02910343_00359</name>
</gene>
<dbReference type="Gene3D" id="3.40.50.300">
    <property type="entry name" value="P-loop containing nucleotide triphosphate hydrolases"/>
    <property type="match status" value="1"/>
</dbReference>
<evidence type="ECO:0000313" key="3">
    <source>
        <dbReference type="EMBL" id="SDA40402.1"/>
    </source>
</evidence>
<evidence type="ECO:0000259" key="1">
    <source>
        <dbReference type="Pfam" id="PF07726"/>
    </source>
</evidence>